<dbReference type="VEuPathDB" id="FungiDB:CH63R_06177"/>
<dbReference type="InterPro" id="IPR011009">
    <property type="entry name" value="Kinase-like_dom_sf"/>
</dbReference>
<dbReference type="GeneID" id="28865259"/>
<proteinExistence type="predicted"/>
<dbReference type="PANTHER" id="PTHR37542">
    <property type="entry name" value="HELO DOMAIN-CONTAINING PROTEIN-RELATED"/>
    <property type="match status" value="1"/>
</dbReference>
<dbReference type="EMBL" id="LTAN01000004">
    <property type="protein sequence ID" value="OBR10485.1"/>
    <property type="molecule type" value="Genomic_DNA"/>
</dbReference>
<dbReference type="Pfam" id="PF14479">
    <property type="entry name" value="HeLo"/>
    <property type="match status" value="1"/>
</dbReference>
<dbReference type="GO" id="GO:0016301">
    <property type="term" value="F:kinase activity"/>
    <property type="evidence" value="ECO:0007669"/>
    <property type="project" value="UniProtKB-KW"/>
</dbReference>
<sequence>MSAGGLEIFGAVGVSLQLVKAAGTCLSIVNEIRQISNLAHEQNNAHFELQVQALKFERWCATLSIQDILRRTEQGPSNSGLCKPTDQIQLKGAVESQLRLENPILVDLTTRALTDMKNDFAEATKIIMQYAGMSPPPEKIPSNTSLQVPKGGKQSRWDKMLRKEPKKQPSASLQAHSNVISRGGSSMALRTKWVTSDKGRVEALLKRIGHTNELLVVLLDTAHQAQVDRQTDMTILDLMDHDTLEGTTSRPELKTMAKIKQWQMQERRDSQTDDAVSAYSFSTISGANQTSRRIHSYQVRDFKRGSLPHGDYRTLTALEDKPVMVEWKYYNRDQPFRLEQTLRLGGLVGLLNKDELFKKFMTLPCKGLVDDADNSRIGVVFAVEGSAGNRLKSLQALIRETQVPVPIGQRFQLAKGLVTAVHHLHSVDWLHKSIRSDNIICSWAPESEIKIPSPSSRGKPAVVQENGGDGSGSGFGAAKASAARPRPRPLPPQYLVGWDLSRPDHPLELSETLSISTAGFQSRRDEILLYNHPSLHAQSASGKRPRYCARFDIYSLGLVLLEIGLWRTLSELRRHCNSDAEFRDKLPTEFCDKLLPRVGEVYWRAVRRCINGDFDDGSDGASETEGFQLQIAFERLVVSEIERCYA</sequence>
<dbReference type="Gene3D" id="1.20.120.1020">
    <property type="entry name" value="Prion-inhibition and propagation, HeLo domain"/>
    <property type="match status" value="1"/>
</dbReference>
<keyword evidence="4" id="KW-1185">Reference proteome</keyword>
<dbReference type="Gene3D" id="1.10.510.10">
    <property type="entry name" value="Transferase(Phosphotransferase) domain 1"/>
    <property type="match status" value="1"/>
</dbReference>
<keyword evidence="3" id="KW-0808">Transferase</keyword>
<gene>
    <name evidence="3" type="ORF">CH63R_06177</name>
</gene>
<accession>A0A1B7YES9</accession>
<feature type="region of interest" description="Disordered" evidence="1">
    <location>
        <begin position="451"/>
        <end position="487"/>
    </location>
</feature>
<dbReference type="RefSeq" id="XP_018159002.1">
    <property type="nucleotide sequence ID" value="XM_018301152.1"/>
</dbReference>
<name>A0A1B7YES9_COLHI</name>
<protein>
    <submittedName>
        <fullName evidence="3">Serine threonine protein kinase</fullName>
    </submittedName>
</protein>
<dbReference type="PANTHER" id="PTHR37542:SF3">
    <property type="entry name" value="PRION-INHIBITION AND PROPAGATION HELO DOMAIN-CONTAINING PROTEIN"/>
    <property type="match status" value="1"/>
</dbReference>
<dbReference type="AlphaFoldDB" id="A0A1B7YES9"/>
<dbReference type="OrthoDB" id="1911848at2759"/>
<evidence type="ECO:0000313" key="3">
    <source>
        <dbReference type="EMBL" id="OBR10485.1"/>
    </source>
</evidence>
<keyword evidence="3" id="KW-0418">Kinase</keyword>
<dbReference type="Proteomes" id="UP000092177">
    <property type="component" value="Chromosome 4"/>
</dbReference>
<dbReference type="SUPFAM" id="SSF56112">
    <property type="entry name" value="Protein kinase-like (PK-like)"/>
    <property type="match status" value="1"/>
</dbReference>
<reference evidence="4" key="1">
    <citation type="journal article" date="2017" name="BMC Genomics">
        <title>Gapless genome assembly of Colletotrichum higginsianum reveals chromosome structure and association of transposable elements with secondary metabolite gene clusters.</title>
        <authorList>
            <person name="Dallery J.-F."/>
            <person name="Lapalu N."/>
            <person name="Zampounis A."/>
            <person name="Pigne S."/>
            <person name="Luyten I."/>
            <person name="Amselem J."/>
            <person name="Wittenberg A.H.J."/>
            <person name="Zhou S."/>
            <person name="de Queiroz M.V."/>
            <person name="Robin G.P."/>
            <person name="Auger A."/>
            <person name="Hainaut M."/>
            <person name="Henrissat B."/>
            <person name="Kim K.-T."/>
            <person name="Lee Y.-H."/>
            <person name="Lespinet O."/>
            <person name="Schwartz D.C."/>
            <person name="Thon M.R."/>
            <person name="O'Connell R.J."/>
        </authorList>
    </citation>
    <scope>NUCLEOTIDE SEQUENCE [LARGE SCALE GENOMIC DNA]</scope>
    <source>
        <strain evidence="4">IMI 349063</strain>
    </source>
</reference>
<evidence type="ECO:0000313" key="4">
    <source>
        <dbReference type="Proteomes" id="UP000092177"/>
    </source>
</evidence>
<dbReference type="KEGG" id="chig:CH63R_06177"/>
<dbReference type="InterPro" id="IPR029498">
    <property type="entry name" value="HeLo_dom"/>
</dbReference>
<feature type="domain" description="Prion-inhibition and propagation HeLo" evidence="2">
    <location>
        <begin position="12"/>
        <end position="245"/>
    </location>
</feature>
<organism evidence="3 4">
    <name type="scientific">Colletotrichum higginsianum (strain IMI 349063)</name>
    <name type="common">Crucifer anthracnose fungus</name>
    <dbReference type="NCBI Taxonomy" id="759273"/>
    <lineage>
        <taxon>Eukaryota</taxon>
        <taxon>Fungi</taxon>
        <taxon>Dikarya</taxon>
        <taxon>Ascomycota</taxon>
        <taxon>Pezizomycotina</taxon>
        <taxon>Sordariomycetes</taxon>
        <taxon>Hypocreomycetidae</taxon>
        <taxon>Glomerellales</taxon>
        <taxon>Glomerellaceae</taxon>
        <taxon>Colletotrichum</taxon>
        <taxon>Colletotrichum destructivum species complex</taxon>
    </lineage>
</organism>
<evidence type="ECO:0000259" key="2">
    <source>
        <dbReference type="Pfam" id="PF14479"/>
    </source>
</evidence>
<comment type="caution">
    <text evidence="3">The sequence shown here is derived from an EMBL/GenBank/DDBJ whole genome shotgun (WGS) entry which is preliminary data.</text>
</comment>
<dbReference type="InterPro" id="IPR038305">
    <property type="entry name" value="HeLo_sf"/>
</dbReference>
<evidence type="ECO:0000256" key="1">
    <source>
        <dbReference type="SAM" id="MobiDB-lite"/>
    </source>
</evidence>